<dbReference type="EMBL" id="JAURVH010001515">
    <property type="protein sequence ID" value="KAK5932317.1"/>
    <property type="molecule type" value="Genomic_DNA"/>
</dbReference>
<protein>
    <recommendedName>
        <fullName evidence="6">SH2 domain-containing protein</fullName>
    </recommendedName>
</protein>
<dbReference type="SUPFAM" id="SSF50729">
    <property type="entry name" value="PH domain-like"/>
    <property type="match status" value="1"/>
</dbReference>
<feature type="compositionally biased region" description="Basic and acidic residues" evidence="5">
    <location>
        <begin position="445"/>
        <end position="463"/>
    </location>
</feature>
<keyword evidence="3 4" id="KW-0727">SH2 domain</keyword>
<dbReference type="AlphaFoldDB" id="A0AAN8HYC3"/>
<evidence type="ECO:0000259" key="6">
    <source>
        <dbReference type="PROSITE" id="PS50001"/>
    </source>
</evidence>
<keyword evidence="2" id="KW-0597">Phosphoprotein</keyword>
<dbReference type="Proteomes" id="UP001331515">
    <property type="component" value="Unassembled WGS sequence"/>
</dbReference>
<organism evidence="7 8">
    <name type="scientific">Champsocephalus gunnari</name>
    <name type="common">Mackerel icefish</name>
    <dbReference type="NCBI Taxonomy" id="52237"/>
    <lineage>
        <taxon>Eukaryota</taxon>
        <taxon>Metazoa</taxon>
        <taxon>Chordata</taxon>
        <taxon>Craniata</taxon>
        <taxon>Vertebrata</taxon>
        <taxon>Euteleostomi</taxon>
        <taxon>Actinopterygii</taxon>
        <taxon>Neopterygii</taxon>
        <taxon>Teleostei</taxon>
        <taxon>Neoteleostei</taxon>
        <taxon>Acanthomorphata</taxon>
        <taxon>Eupercaria</taxon>
        <taxon>Perciformes</taxon>
        <taxon>Notothenioidei</taxon>
        <taxon>Channichthyidae</taxon>
        <taxon>Champsocephalus</taxon>
    </lineage>
</organism>
<dbReference type="Gene3D" id="3.30.505.10">
    <property type="entry name" value="SH2 domain"/>
    <property type="match status" value="1"/>
</dbReference>
<dbReference type="PROSITE" id="PS50001">
    <property type="entry name" value="SH2"/>
    <property type="match status" value="1"/>
</dbReference>
<dbReference type="InterPro" id="IPR011993">
    <property type="entry name" value="PH-like_dom_sf"/>
</dbReference>
<dbReference type="Pfam" id="PF00017">
    <property type="entry name" value="SH2"/>
    <property type="match status" value="1"/>
</dbReference>
<dbReference type="PRINTS" id="PR00401">
    <property type="entry name" value="SH2DOMAIN"/>
</dbReference>
<dbReference type="InterPro" id="IPR000980">
    <property type="entry name" value="SH2"/>
</dbReference>
<proteinExistence type="inferred from homology"/>
<dbReference type="InterPro" id="IPR036860">
    <property type="entry name" value="SH2_dom_sf"/>
</dbReference>
<dbReference type="GO" id="GO:0005886">
    <property type="term" value="C:plasma membrane"/>
    <property type="evidence" value="ECO:0007669"/>
    <property type="project" value="TreeGrafter"/>
</dbReference>
<dbReference type="SMART" id="SM00252">
    <property type="entry name" value="SH2"/>
    <property type="match status" value="1"/>
</dbReference>
<accession>A0AAN8HYC3</accession>
<dbReference type="SUPFAM" id="SSF55550">
    <property type="entry name" value="SH2 domain"/>
    <property type="match status" value="1"/>
</dbReference>
<feature type="domain" description="SH2" evidence="6">
    <location>
        <begin position="256"/>
        <end position="354"/>
    </location>
</feature>
<evidence type="ECO:0000256" key="5">
    <source>
        <dbReference type="SAM" id="MobiDB-lite"/>
    </source>
</evidence>
<keyword evidence="8" id="KW-1185">Reference proteome</keyword>
<gene>
    <name evidence="7" type="ORF">CgunFtcFv8_004034</name>
</gene>
<evidence type="ECO:0000256" key="2">
    <source>
        <dbReference type="ARBA" id="ARBA00022553"/>
    </source>
</evidence>
<dbReference type="FunFam" id="3.30.505.10:FF:000008">
    <property type="entry name" value="SH2B adapter protein 1 isoform 2"/>
    <property type="match status" value="1"/>
</dbReference>
<dbReference type="PANTHER" id="PTHR10872:SF1">
    <property type="entry name" value="SH2B ADAPTER PROTEIN 3"/>
    <property type="match status" value="1"/>
</dbReference>
<dbReference type="PANTHER" id="PTHR10872">
    <property type="entry name" value="SH2B ADAPTER PROTEIN"/>
    <property type="match status" value="1"/>
</dbReference>
<name>A0AAN8HYC3_CHAGU</name>
<feature type="region of interest" description="Disordered" evidence="5">
    <location>
        <begin position="385"/>
        <end position="470"/>
    </location>
</feature>
<dbReference type="GO" id="GO:0035556">
    <property type="term" value="P:intracellular signal transduction"/>
    <property type="evidence" value="ECO:0007669"/>
    <property type="project" value="TreeGrafter"/>
</dbReference>
<evidence type="ECO:0000256" key="4">
    <source>
        <dbReference type="PROSITE-ProRule" id="PRU00191"/>
    </source>
</evidence>
<dbReference type="Gene3D" id="2.30.29.30">
    <property type="entry name" value="Pleckstrin-homology domain (PH domain)/Phosphotyrosine-binding domain (PTB)"/>
    <property type="match status" value="1"/>
</dbReference>
<reference evidence="7 8" key="1">
    <citation type="journal article" date="2023" name="Mol. Biol. Evol.">
        <title>Genomics of Secondarily Temperate Adaptation in the Only Non-Antarctic Icefish.</title>
        <authorList>
            <person name="Rivera-Colon A.G."/>
            <person name="Rayamajhi N."/>
            <person name="Minhas B.F."/>
            <person name="Madrigal G."/>
            <person name="Bilyk K.T."/>
            <person name="Yoon V."/>
            <person name="Hune M."/>
            <person name="Gregory S."/>
            <person name="Cheng C.H.C."/>
            <person name="Catchen J.M."/>
        </authorList>
    </citation>
    <scope>NUCLEOTIDE SEQUENCE [LARGE SCALE GENOMIC DNA]</scope>
    <source>
        <tissue evidence="7">White muscle</tissue>
    </source>
</reference>
<feature type="compositionally biased region" description="Low complexity" evidence="5">
    <location>
        <begin position="388"/>
        <end position="405"/>
    </location>
</feature>
<dbReference type="GO" id="GO:0005068">
    <property type="term" value="F:transmembrane receptor protein tyrosine kinase adaptor activity"/>
    <property type="evidence" value="ECO:0007669"/>
    <property type="project" value="TreeGrafter"/>
</dbReference>
<feature type="region of interest" description="Disordered" evidence="5">
    <location>
        <begin position="204"/>
        <end position="233"/>
    </location>
</feature>
<evidence type="ECO:0000256" key="3">
    <source>
        <dbReference type="ARBA" id="ARBA00022999"/>
    </source>
</evidence>
<evidence type="ECO:0000313" key="8">
    <source>
        <dbReference type="Proteomes" id="UP001331515"/>
    </source>
</evidence>
<evidence type="ECO:0000313" key="7">
    <source>
        <dbReference type="EMBL" id="KAK5932317.1"/>
    </source>
</evidence>
<dbReference type="InterPro" id="IPR030523">
    <property type="entry name" value="SH2B"/>
</dbReference>
<sequence length="470" mass="51445">MIPTQKTNQGKYRQMCRSKSPLPDEAPMGWASVSVMCVCVLDICAYTLLKSHPWDPAEFKVSAAHTHAPRTALAVLTLGRIVECAVSVSCHGDGLEKGDPGKIALDSKHPVCHPCAWVCAQNVDVFVTVGERLLGCTSASCPKLTTHCSDIQEVRRCNRLEMPDNLNTFVLKVNRGSLIFETDNDQLVSSWTTELKECISNRSGSVDLEPLPPPADSSAPASHRGSSELGSQSPVTFSLPEQVVQKADHFLFSYPWFHGPISRVKAAHLVQSSGPEGHGVFLVRQSETRRGDYVLTFNYQGKAKHLRLSLTEWGQCRVQHLRFPSVMDMLSHFRLFPIPLECGAAGAVTLTSFVVAGSSPPSQGQLSGALLVPFSLHRWSSEPSLAHCSQPRSSCSPSPRAAAQPPGRPSTRINPAPDPPPSAPAPLLRSESVGRRPLLRHPHLPQRDSDYELEPERGRKRAIDNQYMLL</sequence>
<comment type="caution">
    <text evidence="7">The sequence shown here is derived from an EMBL/GenBank/DDBJ whole genome shotgun (WGS) entry which is preliminary data.</text>
</comment>
<evidence type="ECO:0000256" key="1">
    <source>
        <dbReference type="ARBA" id="ARBA00010220"/>
    </source>
</evidence>
<comment type="similarity">
    <text evidence="1">Belongs to the SH2B adapter family.</text>
</comment>